<proteinExistence type="predicted"/>
<dbReference type="AlphaFoldDB" id="A0A443N6R9"/>
<feature type="region of interest" description="Disordered" evidence="1">
    <location>
        <begin position="62"/>
        <end position="95"/>
    </location>
</feature>
<evidence type="ECO:0000256" key="1">
    <source>
        <dbReference type="SAM" id="MobiDB-lite"/>
    </source>
</evidence>
<dbReference type="Proteomes" id="UP000283530">
    <property type="component" value="Unassembled WGS sequence"/>
</dbReference>
<dbReference type="EMBL" id="QPKB01000001">
    <property type="protein sequence ID" value="RWR74186.1"/>
    <property type="molecule type" value="Genomic_DNA"/>
</dbReference>
<evidence type="ECO:0000313" key="3">
    <source>
        <dbReference type="Proteomes" id="UP000283530"/>
    </source>
</evidence>
<keyword evidence="3" id="KW-1185">Reference proteome</keyword>
<name>A0A443N6R9_9MAGN</name>
<feature type="compositionally biased region" description="Low complexity" evidence="1">
    <location>
        <begin position="78"/>
        <end position="95"/>
    </location>
</feature>
<organism evidence="2 3">
    <name type="scientific">Cinnamomum micranthum f. kanehirae</name>
    <dbReference type="NCBI Taxonomy" id="337451"/>
    <lineage>
        <taxon>Eukaryota</taxon>
        <taxon>Viridiplantae</taxon>
        <taxon>Streptophyta</taxon>
        <taxon>Embryophyta</taxon>
        <taxon>Tracheophyta</taxon>
        <taxon>Spermatophyta</taxon>
        <taxon>Magnoliopsida</taxon>
        <taxon>Magnoliidae</taxon>
        <taxon>Laurales</taxon>
        <taxon>Lauraceae</taxon>
        <taxon>Cinnamomum</taxon>
    </lineage>
</organism>
<evidence type="ECO:0000313" key="2">
    <source>
        <dbReference type="EMBL" id="RWR74186.1"/>
    </source>
</evidence>
<accession>A0A443N6R9</accession>
<protein>
    <submittedName>
        <fullName evidence="2">Uncharacterized protein</fullName>
    </submittedName>
</protein>
<reference evidence="2 3" key="1">
    <citation type="journal article" date="2019" name="Nat. Plants">
        <title>Stout camphor tree genome fills gaps in understanding of flowering plant genome evolution.</title>
        <authorList>
            <person name="Chaw S.M."/>
            <person name="Liu Y.C."/>
            <person name="Wu Y.W."/>
            <person name="Wang H.Y."/>
            <person name="Lin C.I."/>
            <person name="Wu C.S."/>
            <person name="Ke H.M."/>
            <person name="Chang L.Y."/>
            <person name="Hsu C.Y."/>
            <person name="Yang H.T."/>
            <person name="Sudianto E."/>
            <person name="Hsu M.H."/>
            <person name="Wu K.P."/>
            <person name="Wang L.N."/>
            <person name="Leebens-Mack J.H."/>
            <person name="Tsai I.J."/>
        </authorList>
    </citation>
    <scope>NUCLEOTIDE SEQUENCE [LARGE SCALE GENOMIC DNA]</scope>
    <source>
        <strain evidence="3">cv. Chaw 1501</strain>
        <tissue evidence="2">Young leaves</tissue>
    </source>
</reference>
<sequence>MLLQTIIFDDSELFVIFQRFGTVRSVEIKTTVGEGTQALKWQLYQKSQTSSSVLALSISIASSKPNKTSPNPHQRSGNNTNQTNLTTPTPAASAR</sequence>
<feature type="compositionally biased region" description="Polar residues" evidence="1">
    <location>
        <begin position="64"/>
        <end position="77"/>
    </location>
</feature>
<gene>
    <name evidence="2" type="ORF">CKAN_00250400</name>
</gene>
<comment type="caution">
    <text evidence="2">The sequence shown here is derived from an EMBL/GenBank/DDBJ whole genome shotgun (WGS) entry which is preliminary data.</text>
</comment>